<accession>A0AAC8YIP2</accession>
<proteinExistence type="predicted"/>
<dbReference type="RefSeq" id="WP_067954485.1">
    <property type="nucleotide sequence ID" value="NZ_CP015005.1"/>
</dbReference>
<evidence type="ECO:0000313" key="4">
    <source>
        <dbReference type="Proteomes" id="UP000577697"/>
    </source>
</evidence>
<dbReference type="AlphaFoldDB" id="A0AAC8YIP2"/>
<dbReference type="Proteomes" id="UP000577697">
    <property type="component" value="Unassembled WGS sequence"/>
</dbReference>
<organism evidence="1 3">
    <name type="scientific">Aminobacter aminovorans</name>
    <name type="common">Chelatobacter heintzii</name>
    <dbReference type="NCBI Taxonomy" id="83263"/>
    <lineage>
        <taxon>Bacteria</taxon>
        <taxon>Pseudomonadati</taxon>
        <taxon>Pseudomonadota</taxon>
        <taxon>Alphaproteobacteria</taxon>
        <taxon>Hyphomicrobiales</taxon>
        <taxon>Phyllobacteriaceae</taxon>
        <taxon>Aminobacter</taxon>
    </lineage>
</organism>
<dbReference type="KEGG" id="aak:AA2016_0049"/>
<dbReference type="EMBL" id="CP015005">
    <property type="protein sequence ID" value="AMS38992.1"/>
    <property type="molecule type" value="Genomic_DNA"/>
</dbReference>
<keyword evidence="4" id="KW-1185">Reference proteome</keyword>
<reference evidence="2 4" key="2">
    <citation type="submission" date="2020-08" db="EMBL/GenBank/DDBJ databases">
        <title>Genomic Encyclopedia of Type Strains, Phase IV (KMG-IV): sequencing the most valuable type-strain genomes for metagenomic binning, comparative biology and taxonomic classification.</title>
        <authorList>
            <person name="Goeker M."/>
        </authorList>
    </citation>
    <scope>NUCLEOTIDE SEQUENCE [LARGE SCALE GENOMIC DNA]</scope>
    <source>
        <strain evidence="2 4">DSM 10368</strain>
    </source>
</reference>
<reference evidence="1 3" key="1">
    <citation type="submission" date="2016-03" db="EMBL/GenBank/DDBJ databases">
        <title>Complete genome of Aminobacter aminovorans KCTC 2477.</title>
        <authorList>
            <person name="Kim K.M."/>
        </authorList>
    </citation>
    <scope>NUCLEOTIDE SEQUENCE [LARGE SCALE GENOMIC DNA]</scope>
    <source>
        <strain evidence="1 3">KCTC 2477</strain>
    </source>
</reference>
<dbReference type="Proteomes" id="UP000075755">
    <property type="component" value="Chromosome"/>
</dbReference>
<sequence>MSGFDDFDFLIGDWTVTNERLRARLVGSTEWETFTAFSHIEKVMQAPDGTFGGNLDQMTVPERGFTGMTLRLYNPETGLWSIYWSDTKSYRLFPPTIGRFEDGRGIFYGDDVEGGVPVRVRFLWTGGEEPRWEQAMSRDSGETWEVNWVMRFGR</sequence>
<evidence type="ECO:0000313" key="1">
    <source>
        <dbReference type="EMBL" id="AMS38992.1"/>
    </source>
</evidence>
<name>A0AAC8YIP2_AMIAI</name>
<dbReference type="EMBL" id="JACICB010000011">
    <property type="protein sequence ID" value="MBB3706821.1"/>
    <property type="molecule type" value="Genomic_DNA"/>
</dbReference>
<evidence type="ECO:0000313" key="2">
    <source>
        <dbReference type="EMBL" id="MBB3706821.1"/>
    </source>
</evidence>
<evidence type="ECO:0008006" key="5">
    <source>
        <dbReference type="Google" id="ProtNLM"/>
    </source>
</evidence>
<protein>
    <recommendedName>
        <fullName evidence="5">DUF1579 domain-containing protein</fullName>
    </recommendedName>
</protein>
<evidence type="ECO:0000313" key="3">
    <source>
        <dbReference type="Proteomes" id="UP000075755"/>
    </source>
</evidence>
<gene>
    <name evidence="1" type="ORF">AA2016_0049</name>
    <name evidence="2" type="ORF">FHS67_003148</name>
</gene>